<keyword evidence="3" id="KW-0813">Transport</keyword>
<dbReference type="EMBL" id="CCMZ01000024">
    <property type="protein sequence ID" value="CDX19705.1"/>
    <property type="molecule type" value="Genomic_DNA"/>
</dbReference>
<dbReference type="PANTHER" id="PTHR30006:SF3">
    <property type="entry name" value="THIAMINE-BINDING PERIPLASMIC PROTEIN"/>
    <property type="match status" value="1"/>
</dbReference>
<dbReference type="Gene3D" id="3.40.190.10">
    <property type="entry name" value="Periplasmic binding protein-like II"/>
    <property type="match status" value="2"/>
</dbReference>
<comment type="subcellular location">
    <subcellularLocation>
        <location evidence="1">Periplasm</location>
    </subcellularLocation>
</comment>
<keyword evidence="4" id="KW-0732">Signal</keyword>
<reference evidence="7" key="1">
    <citation type="submission" date="2014-08" db="EMBL/GenBank/DDBJ databases">
        <title>DNA barcoding of Bradysia (Diptera: Sciaridae) for detection of the immature stages on agricultural crops.</title>
        <authorList>
            <person name="Shin S."/>
            <person name="Jung S."/>
            <person name="Heller K."/>
            <person name="Menzel F."/>
            <person name="Hong T.-K."/>
            <person name="Lee H."/>
            <person name="Lee S."/>
        </authorList>
    </citation>
    <scope>NUCLEOTIDE SEQUENCE</scope>
</reference>
<evidence type="ECO:0000313" key="6">
    <source>
        <dbReference type="EMBL" id="CDX19705.1"/>
    </source>
</evidence>
<dbReference type="STRING" id="69974.MPLDJ20_70166"/>
<dbReference type="GO" id="GO:0030976">
    <property type="term" value="F:thiamine pyrophosphate binding"/>
    <property type="evidence" value="ECO:0007669"/>
    <property type="project" value="TreeGrafter"/>
</dbReference>
<dbReference type="SUPFAM" id="SSF53850">
    <property type="entry name" value="Periplasmic binding protein-like II"/>
    <property type="match status" value="1"/>
</dbReference>
<evidence type="ECO:0000256" key="5">
    <source>
        <dbReference type="ARBA" id="ARBA00022764"/>
    </source>
</evidence>
<dbReference type="CDD" id="cd13589">
    <property type="entry name" value="PBP2_polyamine_RpCGA009"/>
    <property type="match status" value="1"/>
</dbReference>
<gene>
    <name evidence="7" type="ORF">MPL1032_180343</name>
    <name evidence="6" type="ORF">MPL3356_300084</name>
</gene>
<reference evidence="9" key="3">
    <citation type="submission" date="2014-08" db="EMBL/GenBank/DDBJ databases">
        <authorList>
            <person name="Edwards T."/>
        </authorList>
    </citation>
    <scope>NUCLEOTIDE SEQUENCE [LARGE SCALE GENOMIC DNA]</scope>
</reference>
<evidence type="ECO:0000256" key="1">
    <source>
        <dbReference type="ARBA" id="ARBA00004418"/>
    </source>
</evidence>
<reference evidence="8" key="2">
    <citation type="submission" date="2014-08" db="EMBL/GenBank/DDBJ databases">
        <authorList>
            <person name="Moulin L."/>
        </authorList>
    </citation>
    <scope>NUCLEOTIDE SEQUENCE [LARGE SCALE GENOMIC DNA]</scope>
</reference>
<keyword evidence="8" id="KW-1185">Reference proteome</keyword>
<accession>A0A090DYZ0</accession>
<dbReference type="GO" id="GO:0015888">
    <property type="term" value="P:thiamine transport"/>
    <property type="evidence" value="ECO:0007669"/>
    <property type="project" value="TreeGrafter"/>
</dbReference>
<evidence type="ECO:0008006" key="10">
    <source>
        <dbReference type="Google" id="ProtNLM"/>
    </source>
</evidence>
<protein>
    <recommendedName>
        <fullName evidence="10">ABC transporter substrate-binding protein</fullName>
    </recommendedName>
</protein>
<comment type="similarity">
    <text evidence="2">Belongs to the bacterial solute-binding protein 1 family.</text>
</comment>
<evidence type="ECO:0000313" key="9">
    <source>
        <dbReference type="Proteomes" id="UP000182888"/>
    </source>
</evidence>
<keyword evidence="5" id="KW-0574">Periplasm</keyword>
<dbReference type="PANTHER" id="PTHR30006">
    <property type="entry name" value="THIAMINE-BINDING PERIPLASMIC PROTEIN-RELATED"/>
    <property type="match status" value="1"/>
</dbReference>
<dbReference type="Pfam" id="PF13416">
    <property type="entry name" value="SBP_bac_8"/>
    <property type="match status" value="1"/>
</dbReference>
<proteinExistence type="inferred from homology"/>
<dbReference type="PROSITE" id="PS51318">
    <property type="entry name" value="TAT"/>
    <property type="match status" value="1"/>
</dbReference>
<dbReference type="InterPro" id="IPR006059">
    <property type="entry name" value="SBP"/>
</dbReference>
<dbReference type="InterPro" id="IPR006311">
    <property type="entry name" value="TAT_signal"/>
</dbReference>
<evidence type="ECO:0000256" key="3">
    <source>
        <dbReference type="ARBA" id="ARBA00022448"/>
    </source>
</evidence>
<sequence>MDMIRNGLSRRSVLKLGAGTAAASFLAMPAIGRAAPTSLSVANGGGALGDAFKAACFDTFEKKTGIKIISAPYMEGARLKAMVEAGAVDIDVTDTDSSEAAPLAVAGLLDEIDYSVVPKDGLIDGAVSKYWTSCYIAGCVLSWNTDSAEDGRPKNWQEFFDPKVKGRRTLWKNAAQTMEVAALGAGQTLDKLYPIDIDRAFAMLDGIRSSITWWTSGAQSAQLLANGDADFGMCWNGRVDPVKQQGGPIDYTFDYSLHTPGIWSLPKGGRNRDTAMKFIAHCMDPEVQAAFSKLIPYGPTNDKAFDILSAEERARMPSSPENRKLSIAINGDYWLENGTKIYDRFNTWVVAK</sequence>
<dbReference type="AlphaFoldDB" id="A0A090DYZ0"/>
<evidence type="ECO:0000313" key="8">
    <source>
        <dbReference type="Proteomes" id="UP000045285"/>
    </source>
</evidence>
<name>A0A090DYZ0_MESPL</name>
<dbReference type="EMBL" id="CCND01000010">
    <property type="protein sequence ID" value="CDX54068.1"/>
    <property type="molecule type" value="Genomic_DNA"/>
</dbReference>
<dbReference type="Proteomes" id="UP000045285">
    <property type="component" value="Unassembled WGS sequence"/>
</dbReference>
<organism evidence="6 8">
    <name type="scientific">Mesorhizobium plurifarium</name>
    <dbReference type="NCBI Taxonomy" id="69974"/>
    <lineage>
        <taxon>Bacteria</taxon>
        <taxon>Pseudomonadati</taxon>
        <taxon>Pseudomonadota</taxon>
        <taxon>Alphaproteobacteria</taxon>
        <taxon>Hyphomicrobiales</taxon>
        <taxon>Phyllobacteriaceae</taxon>
        <taxon>Mesorhizobium</taxon>
    </lineage>
</organism>
<dbReference type="GO" id="GO:0030288">
    <property type="term" value="C:outer membrane-bounded periplasmic space"/>
    <property type="evidence" value="ECO:0007669"/>
    <property type="project" value="TreeGrafter"/>
</dbReference>
<evidence type="ECO:0000256" key="2">
    <source>
        <dbReference type="ARBA" id="ARBA00008520"/>
    </source>
</evidence>
<dbReference type="Proteomes" id="UP000182888">
    <property type="component" value="Unassembled WGS sequence"/>
</dbReference>
<reference evidence="6" key="4">
    <citation type="submission" date="2014-08" db="EMBL/GenBank/DDBJ databases">
        <authorList>
            <person name="Moulin Lionel"/>
        </authorList>
    </citation>
    <scope>NUCLEOTIDE SEQUENCE [LARGE SCALE GENOMIC DNA]</scope>
</reference>
<evidence type="ECO:0000313" key="7">
    <source>
        <dbReference type="EMBL" id="CDX54068.1"/>
    </source>
</evidence>
<dbReference type="GO" id="GO:0030975">
    <property type="term" value="F:thiamine binding"/>
    <property type="evidence" value="ECO:0007669"/>
    <property type="project" value="TreeGrafter"/>
</dbReference>
<evidence type="ECO:0000256" key="4">
    <source>
        <dbReference type="ARBA" id="ARBA00022729"/>
    </source>
</evidence>